<evidence type="ECO:0000256" key="4">
    <source>
        <dbReference type="ARBA" id="ARBA00023136"/>
    </source>
</evidence>
<organism evidence="6 7">
    <name type="scientific">Geomonas anaerohicana</name>
    <dbReference type="NCBI Taxonomy" id="2798583"/>
    <lineage>
        <taxon>Bacteria</taxon>
        <taxon>Pseudomonadati</taxon>
        <taxon>Thermodesulfobacteriota</taxon>
        <taxon>Desulfuromonadia</taxon>
        <taxon>Geobacterales</taxon>
        <taxon>Geobacteraceae</taxon>
        <taxon>Geomonas</taxon>
    </lineage>
</organism>
<comment type="caution">
    <text evidence="6">The sequence shown here is derived from an EMBL/GenBank/DDBJ whole genome shotgun (WGS) entry which is preliminary data.</text>
</comment>
<evidence type="ECO:0000256" key="1">
    <source>
        <dbReference type="ARBA" id="ARBA00004167"/>
    </source>
</evidence>
<dbReference type="Gene3D" id="3.10.450.230">
    <property type="entry name" value="VirB8 protein"/>
    <property type="match status" value="1"/>
</dbReference>
<evidence type="ECO:0000256" key="3">
    <source>
        <dbReference type="ARBA" id="ARBA00022989"/>
    </source>
</evidence>
<dbReference type="SUPFAM" id="SSF54427">
    <property type="entry name" value="NTF2-like"/>
    <property type="match status" value="1"/>
</dbReference>
<sequence>MPSNELNDPPASYKPEGTALTPYQKAQEEWDNRIGSARVQAKNWRIMALSLAGICALLTGGLIFQSAKSKVVPYVVQVNGDGLVQAAGPATRTNYTPNRAVLQYFLSQFVTYVRSVPLDPVVAKERWLSAYGYLRQSAANTLNEIAQKEQPLQKVGQETVAVQIKSVVPLSGDTYQVRWEENCFSKEGASTGIRNMTGLFTVEVSPPTDEAMLKLNPLGLYIKHFSWSQEVAK</sequence>
<dbReference type="CDD" id="cd16425">
    <property type="entry name" value="TrbF"/>
    <property type="match status" value="1"/>
</dbReference>
<dbReference type="InterPro" id="IPR032710">
    <property type="entry name" value="NTF2-like_dom_sf"/>
</dbReference>
<dbReference type="Pfam" id="PF04335">
    <property type="entry name" value="VirB8"/>
    <property type="match status" value="1"/>
</dbReference>
<keyword evidence="7" id="KW-1185">Reference proteome</keyword>
<evidence type="ECO:0000256" key="2">
    <source>
        <dbReference type="ARBA" id="ARBA00022692"/>
    </source>
</evidence>
<comment type="subcellular location">
    <subcellularLocation>
        <location evidence="1">Membrane</location>
        <topology evidence="1">Single-pass membrane protein</topology>
    </subcellularLocation>
</comment>
<evidence type="ECO:0000259" key="5">
    <source>
        <dbReference type="Pfam" id="PF04335"/>
    </source>
</evidence>
<dbReference type="RefSeq" id="WP_199388474.1">
    <property type="nucleotide sequence ID" value="NZ_JAEMHL010000003.1"/>
</dbReference>
<dbReference type="Proteomes" id="UP000614714">
    <property type="component" value="Unassembled WGS sequence"/>
</dbReference>
<keyword evidence="3" id="KW-1133">Transmembrane helix</keyword>
<keyword evidence="2" id="KW-0812">Transmembrane</keyword>
<feature type="domain" description="Bacterial virulence protein VirB8" evidence="5">
    <location>
        <begin position="25"/>
        <end position="230"/>
    </location>
</feature>
<proteinExistence type="predicted"/>
<dbReference type="InterPro" id="IPR035658">
    <property type="entry name" value="TrbF"/>
</dbReference>
<protein>
    <submittedName>
        <fullName evidence="6">Conjugal transfer protein TrbF</fullName>
    </submittedName>
</protein>
<dbReference type="InterPro" id="IPR007430">
    <property type="entry name" value="VirB8"/>
</dbReference>
<dbReference type="NCBIfam" id="NF010446">
    <property type="entry name" value="PRK13872.1"/>
    <property type="match status" value="1"/>
</dbReference>
<evidence type="ECO:0000313" key="6">
    <source>
        <dbReference type="EMBL" id="MBJ6749929.1"/>
    </source>
</evidence>
<accession>A0ABS0YDC1</accession>
<reference evidence="6 7" key="1">
    <citation type="submission" date="2020-12" db="EMBL/GenBank/DDBJ databases">
        <title>Geomonas sp. Red421, isolated from paddy soil.</title>
        <authorList>
            <person name="Xu Z."/>
            <person name="Zhang Z."/>
            <person name="Masuda Y."/>
            <person name="Itoh H."/>
            <person name="Senoo K."/>
        </authorList>
    </citation>
    <scope>NUCLEOTIDE SEQUENCE [LARGE SCALE GENOMIC DNA]</scope>
    <source>
        <strain evidence="6 7">Red421</strain>
    </source>
</reference>
<evidence type="ECO:0000313" key="7">
    <source>
        <dbReference type="Proteomes" id="UP000614714"/>
    </source>
</evidence>
<keyword evidence="4" id="KW-0472">Membrane</keyword>
<gene>
    <name evidence="6" type="ORF">JFN91_06855</name>
</gene>
<dbReference type="EMBL" id="JAEMHL010000003">
    <property type="protein sequence ID" value="MBJ6749929.1"/>
    <property type="molecule type" value="Genomic_DNA"/>
</dbReference>
<name>A0ABS0YDC1_9BACT</name>